<evidence type="ECO:0000313" key="5">
    <source>
        <dbReference type="Proteomes" id="UP000233100"/>
    </source>
</evidence>
<dbReference type="SUPFAM" id="SSF47943">
    <property type="entry name" value="Retrovirus capsid protein, N-terminal core domain"/>
    <property type="match status" value="1"/>
</dbReference>
<feature type="compositionally biased region" description="Pro residues" evidence="2">
    <location>
        <begin position="140"/>
        <end position="168"/>
    </location>
</feature>
<dbReference type="PANTHER" id="PTHR33166">
    <property type="entry name" value="GAG_P30 DOMAIN-CONTAINING PROTEIN"/>
    <property type="match status" value="1"/>
</dbReference>
<accession>A0A7N9DA89</accession>
<keyword evidence="1" id="KW-0479">Metal-binding</keyword>
<dbReference type="Pfam" id="PF00098">
    <property type="entry name" value="zf-CCHC"/>
    <property type="match status" value="2"/>
</dbReference>
<dbReference type="InterPro" id="IPR010999">
    <property type="entry name" value="Retrovr_matrix"/>
</dbReference>
<evidence type="ECO:0000259" key="3">
    <source>
        <dbReference type="PROSITE" id="PS50158"/>
    </source>
</evidence>
<dbReference type="Pfam" id="PF02093">
    <property type="entry name" value="Gag_p30"/>
    <property type="match status" value="1"/>
</dbReference>
<dbReference type="Gene3D" id="4.10.60.10">
    <property type="entry name" value="Zinc finger, CCHC-type"/>
    <property type="match status" value="1"/>
</dbReference>
<dbReference type="Gene3D" id="1.10.150.180">
    <property type="entry name" value="Gamma-retroviral matrix domain"/>
    <property type="match status" value="1"/>
</dbReference>
<reference evidence="4 5" key="1">
    <citation type="submission" date="2013-03" db="EMBL/GenBank/DDBJ databases">
        <authorList>
            <person name="Warren W."/>
            <person name="Wilson R.K."/>
        </authorList>
    </citation>
    <scope>NUCLEOTIDE SEQUENCE</scope>
</reference>
<sequence length="532" mass="58362">MGTTQSKPNQKSPLGCLLANLQTLSLSQDIKRKRLIFFCTIAWPQYKLDNQSQWPAEGTLDFNILTDLTNFCKRLGKWSKIPYVQAFWDLRSHPDHCAQCSLAQVLLAKSLPLSKEKDDSSPFSEPPDTLSRPPLRSPAQHPPYPDPPLSPSSSTPPHPSPHPVPLPNPTDSVSPTSTSSPSSPVSAHTQSRTDLCPLQEVAGAKGVVRVHVPFSLADLSKVDERAGSFSANPTGYIKEFRYLCQAYDLSWHDLHVVMTSTLSPEEQERILVAARQHANQVHLTDPAMPVGTEAVPSAEPDWDYQVGQAGRRRRDMMVQCLLAGMQAASNKSVNFNKLKEVVQGADENPAVFLNRLTEALIQYTCLDPASPAGRTVLASYFISQSAPDIQKKLKKAEDGPQTPIQDLVKLAFKVYNSREEAAEAQQQARLKQKVQLQTQALVAALRPAGSRSSQKGGTTRAPPGACFKCGSDGHWARQCPNPKEPTHPCLNCQQMGHWKSDCPDVRTVAVPPRDDPPPCIGGAFQLLDIDED</sequence>
<keyword evidence="1" id="KW-0863">Zinc-finger</keyword>
<name>A0A7N9DA89_MACFA</name>
<feature type="region of interest" description="Disordered" evidence="2">
    <location>
        <begin position="115"/>
        <end position="192"/>
    </location>
</feature>
<dbReference type="AlphaFoldDB" id="A0A7N9DA89"/>
<keyword evidence="5" id="KW-1185">Reference proteome</keyword>
<dbReference type="SUPFAM" id="SSF57756">
    <property type="entry name" value="Retrovirus zinc finger-like domains"/>
    <property type="match status" value="1"/>
</dbReference>
<organism evidence="4 5">
    <name type="scientific">Macaca fascicularis</name>
    <name type="common">Crab-eating macaque</name>
    <name type="synonym">Cynomolgus monkey</name>
    <dbReference type="NCBI Taxonomy" id="9541"/>
    <lineage>
        <taxon>Eukaryota</taxon>
        <taxon>Metazoa</taxon>
        <taxon>Chordata</taxon>
        <taxon>Craniata</taxon>
        <taxon>Vertebrata</taxon>
        <taxon>Euteleostomi</taxon>
        <taxon>Mammalia</taxon>
        <taxon>Eutheria</taxon>
        <taxon>Euarchontoglires</taxon>
        <taxon>Primates</taxon>
        <taxon>Haplorrhini</taxon>
        <taxon>Catarrhini</taxon>
        <taxon>Cercopithecidae</taxon>
        <taxon>Cercopithecinae</taxon>
        <taxon>Macaca</taxon>
    </lineage>
</organism>
<dbReference type="InterPro" id="IPR008919">
    <property type="entry name" value="Retrov_capsid_N"/>
</dbReference>
<dbReference type="InterPro" id="IPR003036">
    <property type="entry name" value="Gag_P30"/>
</dbReference>
<dbReference type="InterPro" id="IPR001878">
    <property type="entry name" value="Znf_CCHC"/>
</dbReference>
<reference evidence="4" key="3">
    <citation type="submission" date="2025-09" db="UniProtKB">
        <authorList>
            <consortium name="Ensembl"/>
        </authorList>
    </citation>
    <scope>IDENTIFICATION</scope>
</reference>
<feature type="domain" description="CCHC-type" evidence="3">
    <location>
        <begin position="489"/>
        <end position="504"/>
    </location>
</feature>
<evidence type="ECO:0000256" key="1">
    <source>
        <dbReference type="PROSITE-ProRule" id="PRU00047"/>
    </source>
</evidence>
<dbReference type="GO" id="GO:0019068">
    <property type="term" value="P:virion assembly"/>
    <property type="evidence" value="ECO:0007669"/>
    <property type="project" value="InterPro"/>
</dbReference>
<evidence type="ECO:0000256" key="2">
    <source>
        <dbReference type="SAM" id="MobiDB-lite"/>
    </source>
</evidence>
<protein>
    <recommendedName>
        <fullName evidence="3">CCHC-type domain-containing protein</fullName>
    </recommendedName>
</protein>
<dbReference type="SUPFAM" id="SSF47836">
    <property type="entry name" value="Retroviral matrix proteins"/>
    <property type="match status" value="1"/>
</dbReference>
<dbReference type="GeneTree" id="ENSGT00960000186796"/>
<dbReference type="SMART" id="SM00343">
    <property type="entry name" value="ZnF_C2HC"/>
    <property type="match status" value="2"/>
</dbReference>
<feature type="domain" description="CCHC-type" evidence="3">
    <location>
        <begin position="466"/>
        <end position="481"/>
    </location>
</feature>
<dbReference type="InterPro" id="IPR036946">
    <property type="entry name" value="G_retro_matrix_sf"/>
</dbReference>
<dbReference type="Proteomes" id="UP000233100">
    <property type="component" value="Chromosome 1"/>
</dbReference>
<proteinExistence type="predicted"/>
<dbReference type="Gene3D" id="1.10.375.10">
    <property type="entry name" value="Human Immunodeficiency Virus Type 1 Capsid Protein"/>
    <property type="match status" value="1"/>
</dbReference>
<dbReference type="InterPro" id="IPR036875">
    <property type="entry name" value="Znf_CCHC_sf"/>
</dbReference>
<dbReference type="GO" id="GO:0008270">
    <property type="term" value="F:zinc ion binding"/>
    <property type="evidence" value="ECO:0007669"/>
    <property type="project" value="UniProtKB-KW"/>
</dbReference>
<reference evidence="4" key="2">
    <citation type="submission" date="2025-08" db="UniProtKB">
        <authorList>
            <consortium name="Ensembl"/>
        </authorList>
    </citation>
    <scope>IDENTIFICATION</scope>
</reference>
<evidence type="ECO:0000313" key="4">
    <source>
        <dbReference type="Ensembl" id="ENSMFAP00000061134.1"/>
    </source>
</evidence>
<dbReference type="GO" id="GO:0003676">
    <property type="term" value="F:nucleic acid binding"/>
    <property type="evidence" value="ECO:0007669"/>
    <property type="project" value="InterPro"/>
</dbReference>
<dbReference type="InterPro" id="IPR050462">
    <property type="entry name" value="Retroviral_Gag-Pol_poly"/>
</dbReference>
<dbReference type="Ensembl" id="ENSMFAT00000078639.1">
    <property type="protein sequence ID" value="ENSMFAP00000061134.1"/>
    <property type="gene ID" value="ENSMFAG00000060817.1"/>
</dbReference>
<dbReference type="PROSITE" id="PS50158">
    <property type="entry name" value="ZF_CCHC"/>
    <property type="match status" value="2"/>
</dbReference>
<keyword evidence="1" id="KW-0862">Zinc</keyword>
<feature type="compositionally biased region" description="Low complexity" evidence="2">
    <location>
        <begin position="172"/>
        <end position="186"/>
    </location>
</feature>